<dbReference type="GO" id="GO:0000462">
    <property type="term" value="P:maturation of SSU-rRNA from tricistronic rRNA transcript (SSU-rRNA, 5.8S rRNA, LSU-rRNA)"/>
    <property type="evidence" value="ECO:0007669"/>
    <property type="project" value="TreeGrafter"/>
</dbReference>
<dbReference type="Proteomes" id="UP000228934">
    <property type="component" value="Unassembled WGS sequence"/>
</dbReference>
<feature type="non-terminal residue" evidence="3">
    <location>
        <position position="385"/>
    </location>
</feature>
<organism evidence="3 4">
    <name type="scientific">Aquarana catesbeiana</name>
    <name type="common">American bullfrog</name>
    <name type="synonym">Rana catesbeiana</name>
    <dbReference type="NCBI Taxonomy" id="8400"/>
    <lineage>
        <taxon>Eukaryota</taxon>
        <taxon>Metazoa</taxon>
        <taxon>Chordata</taxon>
        <taxon>Craniata</taxon>
        <taxon>Vertebrata</taxon>
        <taxon>Euteleostomi</taxon>
        <taxon>Amphibia</taxon>
        <taxon>Batrachia</taxon>
        <taxon>Anura</taxon>
        <taxon>Neobatrachia</taxon>
        <taxon>Ranoidea</taxon>
        <taxon>Ranidae</taxon>
        <taxon>Aquarana</taxon>
    </lineage>
</organism>
<proteinExistence type="predicted"/>
<dbReference type="AlphaFoldDB" id="A0A2G9S989"/>
<dbReference type="GO" id="GO:0003924">
    <property type="term" value="F:GTPase activity"/>
    <property type="evidence" value="ECO:0007669"/>
    <property type="project" value="TreeGrafter"/>
</dbReference>
<evidence type="ECO:0000256" key="1">
    <source>
        <dbReference type="SAM" id="MobiDB-lite"/>
    </source>
</evidence>
<feature type="compositionally biased region" description="Basic residues" evidence="1">
    <location>
        <begin position="296"/>
        <end position="315"/>
    </location>
</feature>
<dbReference type="PANTHER" id="PTHR12858:SF2">
    <property type="entry name" value="RIBOSOME BIOGENESIS PROTEIN BMS1 HOMOLOG"/>
    <property type="match status" value="1"/>
</dbReference>
<evidence type="ECO:0000313" key="4">
    <source>
        <dbReference type="Proteomes" id="UP000228934"/>
    </source>
</evidence>
<dbReference type="EMBL" id="KV926528">
    <property type="protein sequence ID" value="PIO36654.1"/>
    <property type="molecule type" value="Genomic_DNA"/>
</dbReference>
<reference evidence="4" key="1">
    <citation type="journal article" date="2017" name="Nat. Commun.">
        <title>The North American bullfrog draft genome provides insight into hormonal regulation of long noncoding RNA.</title>
        <authorList>
            <person name="Hammond S.A."/>
            <person name="Warren R.L."/>
            <person name="Vandervalk B.P."/>
            <person name="Kucuk E."/>
            <person name="Khan H."/>
            <person name="Gibb E.A."/>
            <person name="Pandoh P."/>
            <person name="Kirk H."/>
            <person name="Zhao Y."/>
            <person name="Jones M."/>
            <person name="Mungall A.J."/>
            <person name="Coope R."/>
            <person name="Pleasance S."/>
            <person name="Moore R.A."/>
            <person name="Holt R.A."/>
            <person name="Round J.M."/>
            <person name="Ohora S."/>
            <person name="Walle B.V."/>
            <person name="Veldhoen N."/>
            <person name="Helbing C.C."/>
            <person name="Birol I."/>
        </authorList>
    </citation>
    <scope>NUCLEOTIDE SEQUENCE [LARGE SCALE GENOMIC DNA]</scope>
</reference>
<dbReference type="GO" id="GO:0030686">
    <property type="term" value="C:90S preribosome"/>
    <property type="evidence" value="ECO:0007669"/>
    <property type="project" value="TreeGrafter"/>
</dbReference>
<gene>
    <name evidence="3" type="ORF">AB205_0024240</name>
</gene>
<dbReference type="GO" id="GO:0034511">
    <property type="term" value="F:U3 snoRNA binding"/>
    <property type="evidence" value="ECO:0007669"/>
    <property type="project" value="TreeGrafter"/>
</dbReference>
<dbReference type="InterPro" id="IPR012948">
    <property type="entry name" value="AARP2CN"/>
</dbReference>
<dbReference type="GO" id="GO:0000479">
    <property type="term" value="P:endonucleolytic cleavage of tricistronic rRNA transcript (SSU-rRNA, 5.8S rRNA, LSU-rRNA)"/>
    <property type="evidence" value="ECO:0007669"/>
    <property type="project" value="TreeGrafter"/>
</dbReference>
<dbReference type="GO" id="GO:0005634">
    <property type="term" value="C:nucleus"/>
    <property type="evidence" value="ECO:0007669"/>
    <property type="project" value="InterPro"/>
</dbReference>
<dbReference type="Pfam" id="PF08142">
    <property type="entry name" value="AARP2CN"/>
    <property type="match status" value="1"/>
</dbReference>
<evidence type="ECO:0000259" key="2">
    <source>
        <dbReference type="SMART" id="SM00785"/>
    </source>
</evidence>
<feature type="compositionally biased region" description="Acidic residues" evidence="1">
    <location>
        <begin position="179"/>
        <end position="225"/>
    </location>
</feature>
<feature type="non-terminal residue" evidence="3">
    <location>
        <position position="1"/>
    </location>
</feature>
<feature type="compositionally biased region" description="Acidic residues" evidence="1">
    <location>
        <begin position="333"/>
        <end position="342"/>
    </location>
</feature>
<evidence type="ECO:0000313" key="3">
    <source>
        <dbReference type="EMBL" id="PIO36654.1"/>
    </source>
</evidence>
<name>A0A2G9S989_AQUCT</name>
<keyword evidence="4" id="KW-1185">Reference proteome</keyword>
<dbReference type="GO" id="GO:0005525">
    <property type="term" value="F:GTP binding"/>
    <property type="evidence" value="ECO:0007669"/>
    <property type="project" value="TreeGrafter"/>
</dbReference>
<feature type="compositionally biased region" description="Acidic residues" evidence="1">
    <location>
        <begin position="273"/>
        <end position="292"/>
    </location>
</feature>
<dbReference type="InterPro" id="IPR039761">
    <property type="entry name" value="Bms1/Tsr1"/>
</dbReference>
<feature type="region of interest" description="Disordered" evidence="1">
    <location>
        <begin position="176"/>
        <end position="385"/>
    </location>
</feature>
<sequence length="385" mass="43266">EDLTNPEEIRVNPKCDRKVSLYGYLRGAYLKNKSQVHLPGVGDFALSDVSFLPDPCPLPDKLKKRSLNEKEKTIYAPLSGVGGVVYDKDAVYIDLGPHHIQQEQQRAAKPSHELVQSLISTNVTIDSKMSTSKVSLFTDSKPLGMEDVGKKDFVMPTEEEVVDAKTGCIRRKAVFLDDQNGETGDDDESDEEDVGEEEDEDNVNDGEEDDETSEEEEEDEDDDEKFAEQQLALRAVKRIKLDDKNKSSSFELPAFADSDDDLEHNDDEKSGMVEEEEEEEEDDDDEESDSDEEVHVKKKTSLKKQTHPGSSKRKTPVLDSGNCTGEDGMSSDTPEDLEFEGEELQRTSDEEEEEEDEDDDDDDEEDLLKDEDSFTEDHSASEDTV</sequence>
<dbReference type="OrthoDB" id="9534121at2759"/>
<dbReference type="SMART" id="SM00785">
    <property type="entry name" value="AARP2CN"/>
    <property type="match status" value="1"/>
</dbReference>
<protein>
    <recommendedName>
        <fullName evidence="2">AARP2CN domain-containing protein</fullName>
    </recommendedName>
</protein>
<feature type="compositionally biased region" description="Basic and acidic residues" evidence="1">
    <location>
        <begin position="370"/>
        <end position="385"/>
    </location>
</feature>
<accession>A0A2G9S989</accession>
<feature type="compositionally biased region" description="Acidic residues" evidence="1">
    <location>
        <begin position="349"/>
        <end position="369"/>
    </location>
</feature>
<feature type="domain" description="AARP2CN" evidence="2">
    <location>
        <begin position="1"/>
        <end position="56"/>
    </location>
</feature>
<dbReference type="PANTHER" id="PTHR12858">
    <property type="entry name" value="RIBOSOME BIOGENESIS PROTEIN"/>
    <property type="match status" value="1"/>
</dbReference>